<sequence length="805" mass="95303">MTNTEEKTKALYFGYPTRRHSCCVVNIPGPCVNKIISHIEDVESKIQKYLRKFETAYGEWTRVAPARGGTEDWSTASIAAIEGPVQTEEKDAKCPEIKQEMGPLLSEAIHLIKSLETDRAEAEEALRVQKLRKKNITTQIDSWSIWRLEELPSAVQKEHEMHLRDIIELQWHIKNKGQQLQVLEEQKKKLEEANTKIEVDIEYMITHDPLLDLKRNQELETLRDLYFKKREAMERYKHVHGELEDTKEHCESAKVKGEQIKTEMDKDIRHNEINLEMYKKEMDKLNKLCLQYFTSIDEANIDIEEKEGEVTEALKKAQSSENELALLTRKLEDLRRLYDRLSLKKKHYEKEYKEVLNTFYAAKNTWDTELSNVSKDFSDLSKSFTQVSDENKKKEKETEILADLINESIKKKAQHELAIQSLFKLKAENNELIKELYKEAYNVGTLFHLTKFNTDELEGKIAEVRRRFKGREDFLKRLIRNEVATALQIQKKMYHIQDIQAQEKQSLLDKKIIYILALEKVEEPLLELEEEFTRIKNIHRHHADVINKILEKKNFIRRNVEKTKKKLEMKEKQTRNALTETEVKRSTIFKEIYDTRSKASVFQAKINNLNEELKVKEEEKKRFEKTFDVLNENFLAIRHKKEHIQAVFDHLKDEKKALEERLSEEGERFNMITSMRQKTLEEIKKTQLDSLEENLRLAQEYQKVQDDFLIEKEKYFNQYERKLSLEASVRDKVQFCQLQRRIQKVWETHFKLVVLYNQTKLAKFQQDSQGSIQKILAVQEDSSHLIQHIGTFFQSLPDGLCEFDG</sequence>
<reference evidence="2" key="1">
    <citation type="submission" date="2025-08" db="UniProtKB">
        <authorList>
            <consortium name="RefSeq"/>
        </authorList>
    </citation>
    <scope>IDENTIFICATION</scope>
</reference>
<evidence type="ECO:0000313" key="1">
    <source>
        <dbReference type="Proteomes" id="UP000694863"/>
    </source>
</evidence>
<name>A0AC55DJP5_ECHTE</name>
<gene>
    <name evidence="2" type="primary">CCDC178</name>
</gene>
<proteinExistence type="predicted"/>
<evidence type="ECO:0000313" key="2">
    <source>
        <dbReference type="RefSeq" id="XP_045151968.1"/>
    </source>
</evidence>
<dbReference type="RefSeq" id="XP_045151968.1">
    <property type="nucleotide sequence ID" value="XM_045296033.1"/>
</dbReference>
<protein>
    <submittedName>
        <fullName evidence="2">Coiled-coil domain-containing protein 178</fullName>
    </submittedName>
</protein>
<accession>A0AC55DJP5</accession>
<dbReference type="Proteomes" id="UP000694863">
    <property type="component" value="Unplaced"/>
</dbReference>
<keyword evidence="1" id="KW-1185">Reference proteome</keyword>
<organism evidence="1 2">
    <name type="scientific">Echinops telfairi</name>
    <name type="common">Lesser hedgehog tenrec</name>
    <dbReference type="NCBI Taxonomy" id="9371"/>
    <lineage>
        <taxon>Eukaryota</taxon>
        <taxon>Metazoa</taxon>
        <taxon>Chordata</taxon>
        <taxon>Craniata</taxon>
        <taxon>Vertebrata</taxon>
        <taxon>Euteleostomi</taxon>
        <taxon>Mammalia</taxon>
        <taxon>Eutheria</taxon>
        <taxon>Afrotheria</taxon>
        <taxon>Tenrecidae</taxon>
        <taxon>Tenrecinae</taxon>
        <taxon>Echinops</taxon>
    </lineage>
</organism>